<evidence type="ECO:0000313" key="7">
    <source>
        <dbReference type="EMBL" id="KAK3934805.1"/>
    </source>
</evidence>
<keyword evidence="2 5" id="KW-0479">Metal-binding</keyword>
<comment type="similarity">
    <text evidence="4 5">Belongs to the cytochrome b5 family.</text>
</comment>
<protein>
    <submittedName>
        <fullName evidence="7">Cytochrome b5-like heme/steroid binding domain-containing protein</fullName>
    </submittedName>
</protein>
<gene>
    <name evidence="7" type="ORF">QBC46DRAFT_462433</name>
</gene>
<dbReference type="InterPro" id="IPR018506">
    <property type="entry name" value="Cyt_B5_heme-BS"/>
</dbReference>
<feature type="domain" description="Cytochrome b5 heme-binding" evidence="6">
    <location>
        <begin position="81"/>
        <end position="164"/>
    </location>
</feature>
<dbReference type="InterPro" id="IPR050668">
    <property type="entry name" value="Cytochrome_b5"/>
</dbReference>
<keyword evidence="3 5" id="KW-0408">Iron</keyword>
<dbReference type="SUPFAM" id="SSF55856">
    <property type="entry name" value="Cytochrome b5-like heme/steroid binding domain"/>
    <property type="match status" value="1"/>
</dbReference>
<accession>A0AAN6RZD9</accession>
<dbReference type="Proteomes" id="UP001303473">
    <property type="component" value="Unassembled WGS sequence"/>
</dbReference>
<dbReference type="SMART" id="SM01117">
    <property type="entry name" value="Cyt-b5"/>
    <property type="match status" value="1"/>
</dbReference>
<keyword evidence="1 5" id="KW-0349">Heme</keyword>
<dbReference type="EMBL" id="MU853960">
    <property type="protein sequence ID" value="KAK3934805.1"/>
    <property type="molecule type" value="Genomic_DNA"/>
</dbReference>
<sequence>MGWFSLRPRVPAQAQTQAHVLPSKAEVVVNATSKIEAEHVEHVEIVLPTTTKPTEIPPRHVEDDILKHYPFQDPSIPDENLPFIKTEEVLSRKPSPLAKNQSSRCWIVVDDIVHDCTEFLSEHPGGETVIESFNGEDCSWQFWRFHSKAIMEQYGRELRVGGTAGVKNRFKEPPRYVGLSRLGNNDDW</sequence>
<evidence type="ECO:0000259" key="6">
    <source>
        <dbReference type="PROSITE" id="PS50255"/>
    </source>
</evidence>
<dbReference type="GO" id="GO:0046872">
    <property type="term" value="F:metal ion binding"/>
    <property type="evidence" value="ECO:0007669"/>
    <property type="project" value="UniProtKB-UniRule"/>
</dbReference>
<evidence type="ECO:0000256" key="5">
    <source>
        <dbReference type="RuleBase" id="RU362121"/>
    </source>
</evidence>
<evidence type="ECO:0000256" key="2">
    <source>
        <dbReference type="ARBA" id="ARBA00022723"/>
    </source>
</evidence>
<dbReference type="AlphaFoldDB" id="A0AAN6RZD9"/>
<organism evidence="7 8">
    <name type="scientific">Diplogelasinospora grovesii</name>
    <dbReference type="NCBI Taxonomy" id="303347"/>
    <lineage>
        <taxon>Eukaryota</taxon>
        <taxon>Fungi</taxon>
        <taxon>Dikarya</taxon>
        <taxon>Ascomycota</taxon>
        <taxon>Pezizomycotina</taxon>
        <taxon>Sordariomycetes</taxon>
        <taxon>Sordariomycetidae</taxon>
        <taxon>Sordariales</taxon>
        <taxon>Diplogelasinosporaceae</taxon>
        <taxon>Diplogelasinospora</taxon>
    </lineage>
</organism>
<dbReference type="Pfam" id="PF00173">
    <property type="entry name" value="Cyt-b5"/>
    <property type="match status" value="1"/>
</dbReference>
<dbReference type="GO" id="GO:0020037">
    <property type="term" value="F:heme binding"/>
    <property type="evidence" value="ECO:0007669"/>
    <property type="project" value="UniProtKB-UniRule"/>
</dbReference>
<evidence type="ECO:0000256" key="1">
    <source>
        <dbReference type="ARBA" id="ARBA00022617"/>
    </source>
</evidence>
<dbReference type="PANTHER" id="PTHR19359:SF95">
    <property type="entry name" value="CYTOCHROME B5 TYPE B"/>
    <property type="match status" value="1"/>
</dbReference>
<name>A0AAN6RZD9_9PEZI</name>
<proteinExistence type="inferred from homology"/>
<dbReference type="Gene3D" id="3.10.120.10">
    <property type="entry name" value="Cytochrome b5-like heme/steroid binding domain"/>
    <property type="match status" value="1"/>
</dbReference>
<dbReference type="PANTHER" id="PTHR19359">
    <property type="entry name" value="CYTOCHROME B5"/>
    <property type="match status" value="1"/>
</dbReference>
<evidence type="ECO:0000256" key="4">
    <source>
        <dbReference type="ARBA" id="ARBA00038168"/>
    </source>
</evidence>
<dbReference type="InterPro" id="IPR001199">
    <property type="entry name" value="Cyt_B5-like_heme/steroid-bd"/>
</dbReference>
<reference evidence="8" key="1">
    <citation type="journal article" date="2023" name="Mol. Phylogenet. Evol.">
        <title>Genome-scale phylogeny and comparative genomics of the fungal order Sordariales.</title>
        <authorList>
            <person name="Hensen N."/>
            <person name="Bonometti L."/>
            <person name="Westerberg I."/>
            <person name="Brannstrom I.O."/>
            <person name="Guillou S."/>
            <person name="Cros-Aarteil S."/>
            <person name="Calhoun S."/>
            <person name="Haridas S."/>
            <person name="Kuo A."/>
            <person name="Mondo S."/>
            <person name="Pangilinan J."/>
            <person name="Riley R."/>
            <person name="LaButti K."/>
            <person name="Andreopoulos B."/>
            <person name="Lipzen A."/>
            <person name="Chen C."/>
            <person name="Yan M."/>
            <person name="Daum C."/>
            <person name="Ng V."/>
            <person name="Clum A."/>
            <person name="Steindorff A."/>
            <person name="Ohm R.A."/>
            <person name="Martin F."/>
            <person name="Silar P."/>
            <person name="Natvig D.O."/>
            <person name="Lalanne C."/>
            <person name="Gautier V."/>
            <person name="Ament-Velasquez S.L."/>
            <person name="Kruys A."/>
            <person name="Hutchinson M.I."/>
            <person name="Powell A.J."/>
            <person name="Barry K."/>
            <person name="Miller A.N."/>
            <person name="Grigoriev I.V."/>
            <person name="Debuchy R."/>
            <person name="Gladieux P."/>
            <person name="Hiltunen Thoren M."/>
            <person name="Johannesson H."/>
        </authorList>
    </citation>
    <scope>NUCLEOTIDE SEQUENCE [LARGE SCALE GENOMIC DNA]</scope>
    <source>
        <strain evidence="8">CBS 340.73</strain>
    </source>
</reference>
<evidence type="ECO:0000256" key="3">
    <source>
        <dbReference type="ARBA" id="ARBA00023004"/>
    </source>
</evidence>
<comment type="caution">
    <text evidence="7">The sequence shown here is derived from an EMBL/GenBank/DDBJ whole genome shotgun (WGS) entry which is preliminary data.</text>
</comment>
<keyword evidence="8" id="KW-1185">Reference proteome</keyword>
<dbReference type="PROSITE" id="PS00191">
    <property type="entry name" value="CYTOCHROME_B5_1"/>
    <property type="match status" value="1"/>
</dbReference>
<dbReference type="PROSITE" id="PS50255">
    <property type="entry name" value="CYTOCHROME_B5_2"/>
    <property type="match status" value="1"/>
</dbReference>
<evidence type="ECO:0000313" key="8">
    <source>
        <dbReference type="Proteomes" id="UP001303473"/>
    </source>
</evidence>
<dbReference type="GO" id="GO:0016020">
    <property type="term" value="C:membrane"/>
    <property type="evidence" value="ECO:0007669"/>
    <property type="project" value="TreeGrafter"/>
</dbReference>
<dbReference type="InterPro" id="IPR036400">
    <property type="entry name" value="Cyt_B5-like_heme/steroid_sf"/>
</dbReference>